<feature type="compositionally biased region" description="Acidic residues" evidence="4">
    <location>
        <begin position="1237"/>
        <end position="1247"/>
    </location>
</feature>
<dbReference type="GO" id="GO:0005576">
    <property type="term" value="C:extracellular region"/>
    <property type="evidence" value="ECO:0007669"/>
    <property type="project" value="UniProtKB-SubCell"/>
</dbReference>
<feature type="domain" description="5'-Nucleotidase C-terminal" evidence="7">
    <location>
        <begin position="1030"/>
        <end position="1191"/>
    </location>
</feature>
<dbReference type="PRINTS" id="PR01607">
    <property type="entry name" value="APYRASEFAMLY"/>
</dbReference>
<dbReference type="Pfam" id="PF19886">
    <property type="entry name" value="DUF6359"/>
    <property type="match status" value="1"/>
</dbReference>
<dbReference type="Pfam" id="PF19580">
    <property type="entry name" value="Exo_endo_phos_3"/>
    <property type="match status" value="1"/>
</dbReference>
<keyword evidence="3 5" id="KW-0732">Signal</keyword>
<accession>A0A248TKN7</accession>
<sequence length="1292" mass="142337">MKLASNRWLALLMIFMLIFSSFSPLAGQAAQEDVLTVNEAIENNEGNATVEGYIVGHTVSTNNYNFNPPFSNDYNIAIADDANEQDSSKILPVQVSSSFRATFGLQTNPDIIGEKVQITGNLEAYFTVPGLKNPTAFTFADGNPDDGEEEEPSDGVEGLRIGDIQGAGHESPYVNQNVTAVQGIVTKVVDNSNFYMQDDTPDDNPHTSEGILVYKPTHQVKVGDKVTVDGLVKEWVLDGYSEKLETDLAMTEINAQNGRVSIESSGNDLPEAIVLGKDLPLPHDIIDNDEMQSFDPEEDGIDFYESLEGMRVAVENPQVVAPQKYGEIPVIANQEEDKLYTDQGGVLLTEDNANPERLHLLLEEDNYVAKTGDRFDGTVTGVISYGYSNFKVLVDMDSLPDLIESEKEEVTTELGKDEGKLTVASYNIENYYEGTSQEKTNRIAQSMVNELNSPDIIGLVEVQDDNGPTDDGITTAKASYEKLIAAIAANGGPTYDWADIAPEDKQDGGQPGGNIRVGYLYNPERVTLKEAPKGGANDAVTYEDGQLTLNPGRIDPTNEIFQDTRKSLAAQFEFNGEDVIVVANHFNSKSGDEPLFGKNQPPELVSEAQRIQLAEAVNGFVKDIESKNPDANVVVLGDMNDFQFTPTLETLKGEELTNMVDTLPENEQYTYNYQGNMQVLDHILVSNHLAEAAKVDILNINSLYMEEHGRASDHDPLLVELDIAVEEENEGPFSMSILHTNDTHAHLENVPRLFTAVNQLRDEKENTLLVDAGDVFSGTLFFNMYLGQADLQFMNRLGYDAMTFGNHEFDKDSQVLADFVSNADFPFVSANVNVENDEILSQLKVNEFGYPGENGKIYPAIIKEVDGEKVALFGLTTEDTSFLANPDEAIVFEDAVEMASNTVAALEEEGINKIIALSHLGYTPDQELAEAVQGIDVIVGGHSHTTLEEPVVKNEDGEPTLIVQANEYHKYLGSLDIVFDDEGVLSEWNGELLDLVSQDENGEYVYEEDEWARNKLDELSEPLEELKQEVVGYSEVALNGERTDVRTKETNLGNLIADGMLSKANESVPTQIAMQNGGGIRASIAQGEITLGDVLTVLPFGNMLVTLDLTGEEIKQALEHSVANIEEGAGQFMQVAGLRFKFDQAQPVGERVHGVDVKVDGEYIAINEDETYTVATNAFTADGGDGYDMFKKAKDEGRITELFEVDYDVFSTYLENNNPVAPEVEGRIIAEVKSTDPEEPGEPENPEEPSACIPGPDTSWSECKQEIIDHLKDKVREFTRWIWEMIKKWFGF</sequence>
<feature type="domain" description="Endonuclease YhcR N-terminal" evidence="9">
    <location>
        <begin position="35"/>
        <end position="139"/>
    </location>
</feature>
<dbReference type="GO" id="GO:0016788">
    <property type="term" value="F:hydrolase activity, acting on ester bonds"/>
    <property type="evidence" value="ECO:0007669"/>
    <property type="project" value="InterPro"/>
</dbReference>
<evidence type="ECO:0000256" key="4">
    <source>
        <dbReference type="SAM" id="MobiDB-lite"/>
    </source>
</evidence>
<dbReference type="CDD" id="cd07409">
    <property type="entry name" value="MPP_CD73_N"/>
    <property type="match status" value="1"/>
</dbReference>
<dbReference type="Pfam" id="PF02872">
    <property type="entry name" value="5_nucleotid_C"/>
    <property type="match status" value="1"/>
</dbReference>
<dbReference type="InterPro" id="IPR029052">
    <property type="entry name" value="Metallo-depent_PP-like"/>
</dbReference>
<dbReference type="InterPro" id="IPR006146">
    <property type="entry name" value="5'-Nucleotdase_CS"/>
</dbReference>
<dbReference type="CDD" id="cd04486">
    <property type="entry name" value="YhcR_OBF_like"/>
    <property type="match status" value="1"/>
</dbReference>
<gene>
    <name evidence="10" type="ORF">CKF48_16720</name>
</gene>
<dbReference type="SUPFAM" id="SSF55816">
    <property type="entry name" value="5'-nucleotidase (syn. UDP-sugar hydrolase), C-terminal domain"/>
    <property type="match status" value="1"/>
</dbReference>
<keyword evidence="11" id="KW-1185">Reference proteome</keyword>
<feature type="domain" description="Endonuclease/exonuclease/phosphatase" evidence="8">
    <location>
        <begin position="555"/>
        <end position="694"/>
    </location>
</feature>
<organism evidence="10 11">
    <name type="scientific">Cytobacillus kochii</name>
    <dbReference type="NCBI Taxonomy" id="859143"/>
    <lineage>
        <taxon>Bacteria</taxon>
        <taxon>Bacillati</taxon>
        <taxon>Bacillota</taxon>
        <taxon>Bacilli</taxon>
        <taxon>Bacillales</taxon>
        <taxon>Bacillaceae</taxon>
        <taxon>Cytobacillus</taxon>
    </lineage>
</organism>
<evidence type="ECO:0000256" key="1">
    <source>
        <dbReference type="ARBA" id="ARBA00004613"/>
    </source>
</evidence>
<dbReference type="RefSeq" id="WP_095372352.1">
    <property type="nucleotide sequence ID" value="NZ_CP022983.1"/>
</dbReference>
<proteinExistence type="predicted"/>
<dbReference type="Pfam" id="PF00149">
    <property type="entry name" value="Metallophos"/>
    <property type="match status" value="1"/>
</dbReference>
<dbReference type="GO" id="GO:0000166">
    <property type="term" value="F:nucleotide binding"/>
    <property type="evidence" value="ECO:0007669"/>
    <property type="project" value="InterPro"/>
</dbReference>
<evidence type="ECO:0000259" key="8">
    <source>
        <dbReference type="Pfam" id="PF19580"/>
    </source>
</evidence>
<dbReference type="Proteomes" id="UP000215137">
    <property type="component" value="Chromosome"/>
</dbReference>
<dbReference type="FunFam" id="3.90.780.10:FF:000004">
    <property type="entry name" value="UDP-sugar hydrolase, putative"/>
    <property type="match status" value="1"/>
</dbReference>
<evidence type="ECO:0000313" key="11">
    <source>
        <dbReference type="Proteomes" id="UP000215137"/>
    </source>
</evidence>
<dbReference type="InterPro" id="IPR045939">
    <property type="entry name" value="YhcR_N"/>
</dbReference>
<evidence type="ECO:0000259" key="6">
    <source>
        <dbReference type="Pfam" id="PF00149"/>
    </source>
</evidence>
<dbReference type="InterPro" id="IPR006179">
    <property type="entry name" value="5_nucleotidase/apyrase"/>
</dbReference>
<dbReference type="Gene3D" id="3.90.780.10">
    <property type="entry name" value="5'-Nucleotidase, C-terminal domain"/>
    <property type="match status" value="1"/>
</dbReference>
<dbReference type="Gene3D" id="3.60.21.10">
    <property type="match status" value="1"/>
</dbReference>
<dbReference type="InterPro" id="IPR005135">
    <property type="entry name" value="Endo/exonuclease/phosphatase"/>
</dbReference>
<keyword evidence="2" id="KW-0964">Secreted</keyword>
<dbReference type="OrthoDB" id="9801679at2"/>
<dbReference type="InterPro" id="IPR036907">
    <property type="entry name" value="5'-Nucleotdase_C_sf"/>
</dbReference>
<evidence type="ECO:0000259" key="7">
    <source>
        <dbReference type="Pfam" id="PF02872"/>
    </source>
</evidence>
<dbReference type="PANTHER" id="PTHR42834:SF1">
    <property type="entry name" value="ENDONUCLEASE_EXONUCLEASE_PHOSPHATASE FAMILY PROTEIN (AFU_ORTHOLOGUE AFUA_3G09210)"/>
    <property type="match status" value="1"/>
</dbReference>
<feature type="signal peptide" evidence="5">
    <location>
        <begin position="1"/>
        <end position="26"/>
    </location>
</feature>
<evidence type="ECO:0000256" key="3">
    <source>
        <dbReference type="ARBA" id="ARBA00022729"/>
    </source>
</evidence>
<feature type="domain" description="Calcineurin-like phosphoesterase" evidence="6">
    <location>
        <begin position="735"/>
        <end position="945"/>
    </location>
</feature>
<dbReference type="GO" id="GO:0046872">
    <property type="term" value="F:metal ion binding"/>
    <property type="evidence" value="ECO:0007669"/>
    <property type="project" value="InterPro"/>
</dbReference>
<dbReference type="InterPro" id="IPR004843">
    <property type="entry name" value="Calcineurin-like_PHP"/>
</dbReference>
<protein>
    <recommendedName>
        <fullName evidence="12">Multifunctional 2',3'-cyclic-nucleotide 2'-phosphodiesterase/5'-nucleotidase/3'-nucleotidase</fullName>
    </recommendedName>
</protein>
<evidence type="ECO:0000313" key="10">
    <source>
        <dbReference type="EMBL" id="ASV68784.1"/>
    </source>
</evidence>
<dbReference type="SUPFAM" id="SSF56300">
    <property type="entry name" value="Metallo-dependent phosphatases"/>
    <property type="match status" value="1"/>
</dbReference>
<dbReference type="PROSITE" id="PS00785">
    <property type="entry name" value="5_NUCLEOTIDASE_1"/>
    <property type="match status" value="1"/>
</dbReference>
<dbReference type="InterPro" id="IPR036691">
    <property type="entry name" value="Endo/exonu/phosph_ase_sf"/>
</dbReference>
<evidence type="ECO:0000259" key="9">
    <source>
        <dbReference type="Pfam" id="PF19886"/>
    </source>
</evidence>
<feature type="chain" id="PRO_5038836306" description="Multifunctional 2',3'-cyclic-nucleotide 2'-phosphodiesterase/5'-nucleotidase/3'-nucleotidase" evidence="5">
    <location>
        <begin position="27"/>
        <end position="1292"/>
    </location>
</feature>
<dbReference type="EMBL" id="CP022983">
    <property type="protein sequence ID" value="ASV68784.1"/>
    <property type="molecule type" value="Genomic_DNA"/>
</dbReference>
<dbReference type="GO" id="GO:0009166">
    <property type="term" value="P:nucleotide catabolic process"/>
    <property type="evidence" value="ECO:0007669"/>
    <property type="project" value="InterPro"/>
</dbReference>
<dbReference type="Gene3D" id="3.60.10.10">
    <property type="entry name" value="Endonuclease/exonuclease/phosphatase"/>
    <property type="match status" value="1"/>
</dbReference>
<dbReference type="KEGG" id="bko:CKF48_16720"/>
<evidence type="ECO:0000256" key="2">
    <source>
        <dbReference type="ARBA" id="ARBA00022525"/>
    </source>
</evidence>
<comment type="subcellular location">
    <subcellularLocation>
        <location evidence="1">Secreted</location>
    </subcellularLocation>
</comment>
<name>A0A248TKN7_9BACI</name>
<feature type="region of interest" description="Disordered" evidence="4">
    <location>
        <begin position="1235"/>
        <end position="1257"/>
    </location>
</feature>
<dbReference type="SUPFAM" id="SSF56219">
    <property type="entry name" value="DNase I-like"/>
    <property type="match status" value="1"/>
</dbReference>
<evidence type="ECO:0008006" key="12">
    <source>
        <dbReference type="Google" id="ProtNLM"/>
    </source>
</evidence>
<evidence type="ECO:0000256" key="5">
    <source>
        <dbReference type="SAM" id="SignalP"/>
    </source>
</evidence>
<reference evidence="10 11" key="1">
    <citation type="submission" date="2017-08" db="EMBL/GenBank/DDBJ databases">
        <title>Complete Genome Sequence of Bacillus kochii Oregon-R-modENCODE STRAIN BDGP4, isolated from Drosophila melanogaster gut.</title>
        <authorList>
            <person name="Wan K.H."/>
            <person name="Yu C."/>
            <person name="Park S."/>
            <person name="Hammonds A.S."/>
            <person name="Booth B.W."/>
            <person name="Celniker S.E."/>
        </authorList>
    </citation>
    <scope>NUCLEOTIDE SEQUENCE [LARGE SCALE GENOMIC DNA]</scope>
    <source>
        <strain evidence="10 11">BDGP4</strain>
    </source>
</reference>
<dbReference type="PANTHER" id="PTHR42834">
    <property type="entry name" value="ENDONUCLEASE/EXONUCLEASE/PHOSPHATASE FAMILY PROTEIN (AFU_ORTHOLOGUE AFUA_3G09210)"/>
    <property type="match status" value="1"/>
</dbReference>
<dbReference type="InterPro" id="IPR008334">
    <property type="entry name" value="5'-Nucleotdase_C"/>
</dbReference>